<reference evidence="1 2" key="1">
    <citation type="submission" date="2013-01" db="EMBL/GenBank/DDBJ databases">
        <authorList>
            <person name="Harkins D.M."/>
            <person name="Durkin A.S."/>
            <person name="Brinkac L.M."/>
            <person name="Haft D.H."/>
            <person name="Selengut J.D."/>
            <person name="Sanka R."/>
            <person name="DePew J."/>
            <person name="Purushe J."/>
            <person name="Picardeau M."/>
            <person name="Werts C."/>
            <person name="Goarant C."/>
            <person name="Vinetz J.M."/>
            <person name="Sutton G.G."/>
            <person name="Nierman W.C."/>
            <person name="Fouts D.E."/>
        </authorList>
    </citation>
    <scope>NUCLEOTIDE SEQUENCE [LARGE SCALE GENOMIC DNA]</scope>
    <source>
        <strain evidence="1 2">200901868</strain>
    </source>
</reference>
<name>M6W759_LEPBO</name>
<dbReference type="AlphaFoldDB" id="M6W759"/>
<accession>M6W759</accession>
<dbReference type="EMBL" id="AKWF02000057">
    <property type="protein sequence ID" value="EMO63311.1"/>
    <property type="molecule type" value="Genomic_DNA"/>
</dbReference>
<evidence type="ECO:0000313" key="2">
    <source>
        <dbReference type="Proteomes" id="UP000012159"/>
    </source>
</evidence>
<evidence type="ECO:0000313" key="1">
    <source>
        <dbReference type="EMBL" id="EMO63311.1"/>
    </source>
</evidence>
<gene>
    <name evidence="1" type="ORF">LEP1GSC133_2193</name>
</gene>
<organism evidence="1 2">
    <name type="scientific">Leptospira borgpetersenii serovar Pomona str. 200901868</name>
    <dbReference type="NCBI Taxonomy" id="1192866"/>
    <lineage>
        <taxon>Bacteria</taxon>
        <taxon>Pseudomonadati</taxon>
        <taxon>Spirochaetota</taxon>
        <taxon>Spirochaetia</taxon>
        <taxon>Leptospirales</taxon>
        <taxon>Leptospiraceae</taxon>
        <taxon>Leptospira</taxon>
    </lineage>
</organism>
<comment type="caution">
    <text evidence="1">The sequence shown here is derived from an EMBL/GenBank/DDBJ whole genome shotgun (WGS) entry which is preliminary data.</text>
</comment>
<dbReference type="Proteomes" id="UP000012159">
    <property type="component" value="Unassembled WGS sequence"/>
</dbReference>
<proteinExistence type="predicted"/>
<protein>
    <submittedName>
        <fullName evidence="1">Uncharacterized protein</fullName>
    </submittedName>
</protein>
<sequence>MLILGCMRLRFGQLNGSKSKKLDLLFFEKFEWHKVCIFVKTIEFSKS</sequence>